<dbReference type="VEuPathDB" id="FungiDB:SCHCODRAFT_02562274"/>
<protein>
    <recommendedName>
        <fullName evidence="7">NAD(P)-binding protein</fullName>
    </recommendedName>
</protein>
<dbReference type="AlphaFoldDB" id="D8PW16"/>
<dbReference type="FunCoup" id="D8PW16">
    <property type="interactions" value="1"/>
</dbReference>
<evidence type="ECO:0000256" key="3">
    <source>
        <dbReference type="ARBA" id="ARBA00023002"/>
    </source>
</evidence>
<dbReference type="OMA" id="KEDHCDV"/>
<dbReference type="InParanoid" id="D8PW16"/>
<dbReference type="OrthoDB" id="1274115at2759"/>
<keyword evidence="6" id="KW-1185">Reference proteome</keyword>
<dbReference type="Pfam" id="PF00106">
    <property type="entry name" value="adh_short"/>
    <property type="match status" value="1"/>
</dbReference>
<evidence type="ECO:0008006" key="7">
    <source>
        <dbReference type="Google" id="ProtNLM"/>
    </source>
</evidence>
<comment type="similarity">
    <text evidence="1 4">Belongs to the short-chain dehydrogenases/reductases (SDR) family.</text>
</comment>
<dbReference type="Proteomes" id="UP000007431">
    <property type="component" value="Unassembled WGS sequence"/>
</dbReference>
<name>D8PW16_SCHCM</name>
<evidence type="ECO:0000313" key="5">
    <source>
        <dbReference type="EMBL" id="EFJ00960.1"/>
    </source>
</evidence>
<dbReference type="InterPro" id="IPR051911">
    <property type="entry name" value="SDR_oxidoreductase"/>
</dbReference>
<dbReference type="CDD" id="cd05374">
    <property type="entry name" value="17beta-HSD-like_SDR_c"/>
    <property type="match status" value="1"/>
</dbReference>
<evidence type="ECO:0000256" key="1">
    <source>
        <dbReference type="ARBA" id="ARBA00006484"/>
    </source>
</evidence>
<dbReference type="HOGENOM" id="CLU_010194_2_9_1"/>
<dbReference type="eggNOG" id="KOG1209">
    <property type="taxonomic scope" value="Eukaryota"/>
</dbReference>
<organism evidence="6">
    <name type="scientific">Schizophyllum commune (strain H4-8 / FGSC 9210)</name>
    <name type="common">Split gill fungus</name>
    <dbReference type="NCBI Taxonomy" id="578458"/>
    <lineage>
        <taxon>Eukaryota</taxon>
        <taxon>Fungi</taxon>
        <taxon>Dikarya</taxon>
        <taxon>Basidiomycota</taxon>
        <taxon>Agaricomycotina</taxon>
        <taxon>Agaricomycetes</taxon>
        <taxon>Agaricomycetidae</taxon>
        <taxon>Agaricales</taxon>
        <taxon>Schizophyllaceae</taxon>
        <taxon>Schizophyllum</taxon>
    </lineage>
</organism>
<dbReference type="PROSITE" id="PS00061">
    <property type="entry name" value="ADH_SHORT"/>
    <property type="match status" value="1"/>
</dbReference>
<gene>
    <name evidence="5" type="ORF">SCHCODRAFT_232408</name>
</gene>
<dbReference type="InterPro" id="IPR020904">
    <property type="entry name" value="Sc_DH/Rdtase_CS"/>
</dbReference>
<dbReference type="PRINTS" id="PR00081">
    <property type="entry name" value="GDHRDH"/>
</dbReference>
<dbReference type="PANTHER" id="PTHR43976">
    <property type="entry name" value="SHORT CHAIN DEHYDROGENASE"/>
    <property type="match status" value="1"/>
</dbReference>
<dbReference type="SUPFAM" id="SSF51735">
    <property type="entry name" value="NAD(P)-binding Rossmann-fold domains"/>
    <property type="match status" value="1"/>
</dbReference>
<dbReference type="RefSeq" id="XP_003035862.1">
    <property type="nucleotide sequence ID" value="XM_003035816.1"/>
</dbReference>
<dbReference type="PRINTS" id="PR00080">
    <property type="entry name" value="SDRFAMILY"/>
</dbReference>
<dbReference type="GO" id="GO:0016491">
    <property type="term" value="F:oxidoreductase activity"/>
    <property type="evidence" value="ECO:0007669"/>
    <property type="project" value="UniProtKB-KW"/>
</dbReference>
<dbReference type="PANTHER" id="PTHR43976:SF16">
    <property type="entry name" value="SHORT-CHAIN DEHYDROGENASE_REDUCTASE FAMILY PROTEIN"/>
    <property type="match status" value="1"/>
</dbReference>
<dbReference type="Gene3D" id="3.40.50.720">
    <property type="entry name" value="NAD(P)-binding Rossmann-like Domain"/>
    <property type="match status" value="1"/>
</dbReference>
<reference evidence="5 6" key="1">
    <citation type="journal article" date="2010" name="Nat. Biotechnol.">
        <title>Genome sequence of the model mushroom Schizophyllum commune.</title>
        <authorList>
            <person name="Ohm R.A."/>
            <person name="de Jong J.F."/>
            <person name="Lugones L.G."/>
            <person name="Aerts A."/>
            <person name="Kothe E."/>
            <person name="Stajich J.E."/>
            <person name="de Vries R.P."/>
            <person name="Record E."/>
            <person name="Levasseur A."/>
            <person name="Baker S.E."/>
            <person name="Bartholomew K.A."/>
            <person name="Coutinho P.M."/>
            <person name="Erdmann S."/>
            <person name="Fowler T.J."/>
            <person name="Gathman A.C."/>
            <person name="Lombard V."/>
            <person name="Henrissat B."/>
            <person name="Knabe N."/>
            <person name="Kuees U."/>
            <person name="Lilly W.W."/>
            <person name="Lindquist E."/>
            <person name="Lucas S."/>
            <person name="Magnuson J.K."/>
            <person name="Piumi F."/>
            <person name="Raudaskoski M."/>
            <person name="Salamov A."/>
            <person name="Schmutz J."/>
            <person name="Schwarze F.W.M.R."/>
            <person name="vanKuyk P.A."/>
            <person name="Horton J.S."/>
            <person name="Grigoriev I.V."/>
            <person name="Woesten H.A.B."/>
        </authorList>
    </citation>
    <scope>NUCLEOTIDE SEQUENCE [LARGE SCALE GENOMIC DNA]</scope>
    <source>
        <strain evidence="6">H4-8 / FGSC 9210</strain>
    </source>
</reference>
<proteinExistence type="inferred from homology"/>
<sequence>MSASKVWLITGANSGLGLAIAKYVSSQGQQVIACARDTSRIPQSLASATTTYQLDLNWPAAKIKAAVADAEKLHGRIDVLLNNAGYCVTGPVEELDPNDIEAQFRTNVFGQISAIQGVLPTMKRQKSGYILNISSIAGFAGGPPFAAYNASKAALDAFTEALATEVAKFGITAITVAPGYFPTNFLTTASLTEKLPDKTEYPEYAGVTAKYAEVHRRDKQVGDASLAAARLFEIVNGTGSVAWKPEWRRLPLGPDSGKRTLAKLEQIKQNVEGLEPVWGSTDMALDKIEAFYEGKAWQE</sequence>
<dbReference type="EMBL" id="GL377303">
    <property type="protein sequence ID" value="EFJ00960.1"/>
    <property type="molecule type" value="Genomic_DNA"/>
</dbReference>
<dbReference type="KEGG" id="scm:SCHCO_02562274"/>
<dbReference type="GeneID" id="9587664"/>
<dbReference type="InterPro" id="IPR002347">
    <property type="entry name" value="SDR_fam"/>
</dbReference>
<keyword evidence="3" id="KW-0560">Oxidoreductase</keyword>
<evidence type="ECO:0000256" key="2">
    <source>
        <dbReference type="ARBA" id="ARBA00022857"/>
    </source>
</evidence>
<evidence type="ECO:0000313" key="6">
    <source>
        <dbReference type="Proteomes" id="UP000007431"/>
    </source>
</evidence>
<evidence type="ECO:0000256" key="4">
    <source>
        <dbReference type="RuleBase" id="RU000363"/>
    </source>
</evidence>
<dbReference type="InterPro" id="IPR036291">
    <property type="entry name" value="NAD(P)-bd_dom_sf"/>
</dbReference>
<accession>D8PW16</accession>
<keyword evidence="2" id="KW-0521">NADP</keyword>